<dbReference type="RefSeq" id="WP_072961327.1">
    <property type="nucleotide sequence ID" value="NZ_FQUT01000012.1"/>
</dbReference>
<dbReference type="NCBIfam" id="NF004846">
    <property type="entry name" value="PRK06197.1"/>
    <property type="match status" value="1"/>
</dbReference>
<dbReference type="PANTHER" id="PTHR43157:SF31">
    <property type="entry name" value="PHOSPHATIDYLINOSITOL-GLYCAN BIOSYNTHESIS CLASS F PROTEIN"/>
    <property type="match status" value="1"/>
</dbReference>
<dbReference type="AlphaFoldDB" id="A0A1M5I5F6"/>
<dbReference type="GO" id="GO:0016491">
    <property type="term" value="F:oxidoreductase activity"/>
    <property type="evidence" value="ECO:0007669"/>
    <property type="project" value="UniProtKB-KW"/>
</dbReference>
<evidence type="ECO:0000313" key="3">
    <source>
        <dbReference type="Proteomes" id="UP000184518"/>
    </source>
</evidence>
<dbReference type="Pfam" id="PF00106">
    <property type="entry name" value="adh_short"/>
    <property type="match status" value="1"/>
</dbReference>
<dbReference type="OrthoDB" id="597510at2"/>
<keyword evidence="3" id="KW-1185">Reference proteome</keyword>
<name>A0A1M5I5F6_9FLAO</name>
<protein>
    <submittedName>
        <fullName evidence="2">NAD(P)-dependent dehydrogenase, short-chain alcohol dehydrogenase family</fullName>
    </submittedName>
</protein>
<dbReference type="InterPro" id="IPR036291">
    <property type="entry name" value="NAD(P)-bd_dom_sf"/>
</dbReference>
<proteinExistence type="predicted"/>
<dbReference type="PANTHER" id="PTHR43157">
    <property type="entry name" value="PHOSPHATIDYLINOSITOL-GLYCAN BIOSYNTHESIS CLASS F PROTEIN-RELATED"/>
    <property type="match status" value="1"/>
</dbReference>
<dbReference type="EMBL" id="FQUT01000012">
    <property type="protein sequence ID" value="SHG23554.1"/>
    <property type="molecule type" value="Genomic_DNA"/>
</dbReference>
<dbReference type="InterPro" id="IPR002347">
    <property type="entry name" value="SDR_fam"/>
</dbReference>
<keyword evidence="1" id="KW-0560">Oxidoreductase</keyword>
<dbReference type="PRINTS" id="PR00081">
    <property type="entry name" value="GDHRDH"/>
</dbReference>
<evidence type="ECO:0000256" key="1">
    <source>
        <dbReference type="ARBA" id="ARBA00023002"/>
    </source>
</evidence>
<dbReference type="CDD" id="cd05327">
    <property type="entry name" value="retinol-DH_like_SDR_c_like"/>
    <property type="match status" value="1"/>
</dbReference>
<gene>
    <name evidence="2" type="ORF">SAMN05443633_1123</name>
</gene>
<accession>A0A1M5I5F6</accession>
<dbReference type="STRING" id="1416778.SAMN05443633_1123"/>
<reference evidence="3" key="1">
    <citation type="submission" date="2016-11" db="EMBL/GenBank/DDBJ databases">
        <authorList>
            <person name="Varghese N."/>
            <person name="Submissions S."/>
        </authorList>
    </citation>
    <scope>NUCLEOTIDE SEQUENCE [LARGE SCALE GENOMIC DNA]</scope>
    <source>
        <strain evidence="3">DSM 27619</strain>
    </source>
</reference>
<evidence type="ECO:0000313" key="2">
    <source>
        <dbReference type="EMBL" id="SHG23554.1"/>
    </source>
</evidence>
<organism evidence="2 3">
    <name type="scientific">Chryseobacterium arachidis</name>
    <dbReference type="NCBI Taxonomy" id="1416778"/>
    <lineage>
        <taxon>Bacteria</taxon>
        <taxon>Pseudomonadati</taxon>
        <taxon>Bacteroidota</taxon>
        <taxon>Flavobacteriia</taxon>
        <taxon>Flavobacteriales</taxon>
        <taxon>Weeksellaceae</taxon>
        <taxon>Chryseobacterium group</taxon>
        <taxon>Chryseobacterium</taxon>
    </lineage>
</organism>
<dbReference type="Gene3D" id="3.40.50.720">
    <property type="entry name" value="NAD(P)-binding Rossmann-like Domain"/>
    <property type="match status" value="1"/>
</dbReference>
<dbReference type="Proteomes" id="UP000184518">
    <property type="component" value="Unassembled WGS sequence"/>
</dbReference>
<sequence length="303" mass="32722">MWTINNIPDLSGKTVIVTGSNTGIGFETAKALYGAGASVTIAARDEQKAQNAIQKIQSETVAKGELDYGVLDLGNLDNIKKIAEKFAQKHSKLDLLVNNAGVMVPPKSKTDDGFELQFGVNFIGHFALTGHLLPLLKQAPQARVVTLSSGAATLVDGIDFDNLRLEKGYDEWREYAVSKLADILFSYELDRRFKKAGLSAISVAAHPGVTRTDLQRNIPGESLEGMFAAFDQVMNPWQGALPSLFAATDPSVIGGKFYGPDGEKEYAGYPALSGHSTAAMNDEALAGMLWEFAENAIQLTYKF</sequence>
<dbReference type="SUPFAM" id="SSF51735">
    <property type="entry name" value="NAD(P)-binding Rossmann-fold domains"/>
    <property type="match status" value="1"/>
</dbReference>